<feature type="signal peptide" evidence="8">
    <location>
        <begin position="1"/>
        <end position="23"/>
    </location>
</feature>
<evidence type="ECO:0000256" key="4">
    <source>
        <dbReference type="ARBA" id="ARBA00022825"/>
    </source>
</evidence>
<evidence type="ECO:0000313" key="11">
    <source>
        <dbReference type="Proteomes" id="UP001501759"/>
    </source>
</evidence>
<comment type="similarity">
    <text evidence="1 5 6">Belongs to the peptidase S8 family.</text>
</comment>
<dbReference type="EMBL" id="BAABKB010000023">
    <property type="protein sequence ID" value="GAA5022718.1"/>
    <property type="molecule type" value="Genomic_DNA"/>
</dbReference>
<evidence type="ECO:0000256" key="2">
    <source>
        <dbReference type="ARBA" id="ARBA00022670"/>
    </source>
</evidence>
<accession>A0ABP9J901</accession>
<dbReference type="RefSeq" id="WP_345654861.1">
    <property type="nucleotide sequence ID" value="NZ_BAABKB010000023.1"/>
</dbReference>
<keyword evidence="4 5" id="KW-0720">Serine protease</keyword>
<dbReference type="Pfam" id="PF00082">
    <property type="entry name" value="Peptidase_S8"/>
    <property type="match status" value="1"/>
</dbReference>
<gene>
    <name evidence="10" type="ORF">GCM10023335_54830</name>
</gene>
<reference evidence="11" key="1">
    <citation type="journal article" date="2019" name="Int. J. Syst. Evol. Microbiol.">
        <title>The Global Catalogue of Microorganisms (GCM) 10K type strain sequencing project: providing services to taxonomists for standard genome sequencing and annotation.</title>
        <authorList>
            <consortium name="The Broad Institute Genomics Platform"/>
            <consortium name="The Broad Institute Genome Sequencing Center for Infectious Disease"/>
            <person name="Wu L."/>
            <person name="Ma J."/>
        </authorList>
    </citation>
    <scope>NUCLEOTIDE SEQUENCE [LARGE SCALE GENOMIC DNA]</scope>
    <source>
        <strain evidence="11">JCM 18409</strain>
    </source>
</reference>
<dbReference type="Gene3D" id="3.40.50.200">
    <property type="entry name" value="Peptidase S8/S53 domain"/>
    <property type="match status" value="1"/>
</dbReference>
<keyword evidence="2 5" id="KW-0645">Protease</keyword>
<dbReference type="PROSITE" id="PS00136">
    <property type="entry name" value="SUBTILASE_ASP"/>
    <property type="match status" value="1"/>
</dbReference>
<evidence type="ECO:0000256" key="1">
    <source>
        <dbReference type="ARBA" id="ARBA00011073"/>
    </source>
</evidence>
<dbReference type="InterPro" id="IPR015500">
    <property type="entry name" value="Peptidase_S8_subtilisin-rel"/>
</dbReference>
<dbReference type="PROSITE" id="PS00137">
    <property type="entry name" value="SUBTILASE_HIS"/>
    <property type="match status" value="1"/>
</dbReference>
<dbReference type="InterPro" id="IPR050131">
    <property type="entry name" value="Peptidase_S8_subtilisin-like"/>
</dbReference>
<evidence type="ECO:0000256" key="8">
    <source>
        <dbReference type="SAM" id="SignalP"/>
    </source>
</evidence>
<feature type="active site" description="Charge relay system" evidence="5">
    <location>
        <position position="252"/>
    </location>
</feature>
<dbReference type="InterPro" id="IPR023827">
    <property type="entry name" value="Peptidase_S8_Asp-AS"/>
</dbReference>
<comment type="caution">
    <text evidence="10">The sequence shown here is derived from an EMBL/GenBank/DDBJ whole genome shotgun (WGS) entry which is preliminary data.</text>
</comment>
<dbReference type="InterPro" id="IPR023828">
    <property type="entry name" value="Peptidase_S8_Ser-AS"/>
</dbReference>
<dbReference type="Proteomes" id="UP001501759">
    <property type="component" value="Unassembled WGS sequence"/>
</dbReference>
<dbReference type="PROSITE" id="PS00138">
    <property type="entry name" value="SUBTILASE_SER"/>
    <property type="match status" value="1"/>
</dbReference>
<organism evidence="10 11">
    <name type="scientific">Streptomyces siamensis</name>
    <dbReference type="NCBI Taxonomy" id="1274986"/>
    <lineage>
        <taxon>Bacteria</taxon>
        <taxon>Bacillati</taxon>
        <taxon>Actinomycetota</taxon>
        <taxon>Actinomycetes</taxon>
        <taxon>Kitasatosporales</taxon>
        <taxon>Streptomycetaceae</taxon>
        <taxon>Streptomyces</taxon>
    </lineage>
</organism>
<feature type="domain" description="Peptidase S8/S53" evidence="9">
    <location>
        <begin position="243"/>
        <end position="510"/>
    </location>
</feature>
<dbReference type="CDD" id="cd07487">
    <property type="entry name" value="Peptidases_S8_1"/>
    <property type="match status" value="1"/>
</dbReference>
<keyword evidence="11" id="KW-1185">Reference proteome</keyword>
<evidence type="ECO:0000256" key="5">
    <source>
        <dbReference type="PROSITE-ProRule" id="PRU01240"/>
    </source>
</evidence>
<sequence length="1124" mass="117723">MKSTSKRPAFGAFVGLSMLLVAATPSASLALAGSTSTTPPSQPSHPRSPLTSALDADASRPAAAQRWIPLITGDRILVNGKGDVLSVRPAKGRENIPLRVETVGGHTYAIPRDARNLVESGHLDRRLFDMTTQSASAYAQRTDLRLIVMYDRARPAARTALRTTGRAAVQHRLASINADAISAPANGTSTLWSALTDPSAHATGRTAAPGIASVWLDAVVEASLDKSVPQIGGPEAWAAGYDGTGTRIAVLDTGIDTTHPDLAGKVAAEHNFSDSPSTDDRFGHGTHVASIAAGTGAKSGGTYKGVAPGARLLDAKVLNDNGQGGMSEIIAGMEWAVAQKADVANLSLGAYDSPETDPMEEAVNKLSAESKTLFVVAAGNNGEQGAGSISTPGSADGALTVGAVDKQDALAPFSSTGPRVGDDGIKPDLTAPGVNIGAAAAHDSFMAGAGTPVADGYIALSGTSMATPHVAGAAAILAQQHPDWNGDDIKQALVASTTPGAYTAFEQGSGRVDLRKAIKQSVFTKETSLAFGLAHWPHTDDQPLTKTLTYHNAGDTPITLKLTVDATAPDGSPAPSAMFSADDQVTVPAHGEASVKVTADTRLGGDTAGRFTGRITASGGGQSVATALAVEREQEMYNVTVKPLDRAGKPAPVAAWDATLAGLSGPLKGGASYLSADTYTVRVPKGRYYLNASLRVDPAGSYEQGEDWFNQPNLDVTKDTTVTLDARTTKPVKVTVPDRAAQQTFGFVRAGVDQEGRPGPTFLAFFDAAKELRTAHVGPDAADQDTLKQHIEASFSTGAQGHDDYDAAYEPKGNRYVTGFQAHPRTRDFAEVHTQLGTAGKDKTGFLSLAGTGGGSVTVERPLPSTPTLHLLSPDNTWWLALRQWGADGRLDTVYSTTQNTFKPGRSYRRVLNVGVFGPDLPEGAELIRTGNTMTGSLPLLSDGAGNTNRNQTRADAADTSLYRNGELVRRSPYPMDFFYAAASTEQADYRLNVSVERSTVADVSSSLTVDWTFSSAYTPKTTRLPISVVRFTPHLSLDNTAKAGAKVRVPVTVKGAAAGQNLKSLKVWVSYNQGTTWQTATVRDGRIQVTNPAAGGSVSFKTEAVDRQNNTVNQTIINAYLTK</sequence>
<evidence type="ECO:0000256" key="7">
    <source>
        <dbReference type="SAM" id="MobiDB-lite"/>
    </source>
</evidence>
<dbReference type="PIRSF" id="PIRSF037854">
    <property type="entry name" value="Dihydropyridine_esterase"/>
    <property type="match status" value="1"/>
</dbReference>
<dbReference type="PRINTS" id="PR00723">
    <property type="entry name" value="SUBTILISIN"/>
</dbReference>
<evidence type="ECO:0000256" key="3">
    <source>
        <dbReference type="ARBA" id="ARBA00022801"/>
    </source>
</evidence>
<name>A0ABP9J901_9ACTN</name>
<keyword evidence="8" id="KW-0732">Signal</keyword>
<dbReference type="InterPro" id="IPR022398">
    <property type="entry name" value="Peptidase_S8_His-AS"/>
</dbReference>
<dbReference type="PANTHER" id="PTHR43806:SF11">
    <property type="entry name" value="CEREVISIN-RELATED"/>
    <property type="match status" value="1"/>
</dbReference>
<keyword evidence="3 5" id="KW-0378">Hydrolase</keyword>
<dbReference type="InterPro" id="IPR000209">
    <property type="entry name" value="Peptidase_S8/S53_dom"/>
</dbReference>
<dbReference type="InterPro" id="IPR017297">
    <property type="entry name" value="Peptidase_S8A_DPH-A"/>
</dbReference>
<protein>
    <submittedName>
        <fullName evidence="10">S8 family serine peptidase</fullName>
    </submittedName>
</protein>
<dbReference type="PROSITE" id="PS51892">
    <property type="entry name" value="SUBTILASE"/>
    <property type="match status" value="1"/>
</dbReference>
<feature type="active site" description="Charge relay system" evidence="5">
    <location>
        <position position="464"/>
    </location>
</feature>
<evidence type="ECO:0000256" key="6">
    <source>
        <dbReference type="RuleBase" id="RU003355"/>
    </source>
</evidence>
<feature type="chain" id="PRO_5047321774" evidence="8">
    <location>
        <begin position="24"/>
        <end position="1124"/>
    </location>
</feature>
<evidence type="ECO:0000313" key="10">
    <source>
        <dbReference type="EMBL" id="GAA5022718.1"/>
    </source>
</evidence>
<feature type="active site" description="Charge relay system" evidence="5">
    <location>
        <position position="284"/>
    </location>
</feature>
<dbReference type="InterPro" id="IPR036852">
    <property type="entry name" value="Peptidase_S8/S53_dom_sf"/>
</dbReference>
<dbReference type="PANTHER" id="PTHR43806">
    <property type="entry name" value="PEPTIDASE S8"/>
    <property type="match status" value="1"/>
</dbReference>
<evidence type="ECO:0000259" key="9">
    <source>
        <dbReference type="Pfam" id="PF00082"/>
    </source>
</evidence>
<dbReference type="SUPFAM" id="SSF52743">
    <property type="entry name" value="Subtilisin-like"/>
    <property type="match status" value="1"/>
</dbReference>
<proteinExistence type="inferred from homology"/>
<feature type="region of interest" description="Disordered" evidence="7">
    <location>
        <begin position="31"/>
        <end position="56"/>
    </location>
</feature>